<dbReference type="GO" id="GO:0003677">
    <property type="term" value="F:DNA binding"/>
    <property type="evidence" value="ECO:0007669"/>
    <property type="project" value="InterPro"/>
</dbReference>
<feature type="domain" description="Helix-turn-helix" evidence="1">
    <location>
        <begin position="8"/>
        <end position="53"/>
    </location>
</feature>
<reference evidence="3" key="1">
    <citation type="submission" date="2016-10" db="EMBL/GenBank/DDBJ databases">
        <authorList>
            <person name="Varghese N."/>
            <person name="Submissions S."/>
        </authorList>
    </citation>
    <scope>NUCLEOTIDE SEQUENCE [LARGE SCALE GENOMIC DNA]</scope>
    <source>
        <strain evidence="3">CGMCC 4.3516</strain>
    </source>
</reference>
<dbReference type="EMBL" id="FNAD01000004">
    <property type="protein sequence ID" value="SDD49342.1"/>
    <property type="molecule type" value="Genomic_DNA"/>
</dbReference>
<dbReference type="InterPro" id="IPR009061">
    <property type="entry name" value="DNA-bd_dom_put_sf"/>
</dbReference>
<dbReference type="Pfam" id="PF12728">
    <property type="entry name" value="HTH_17"/>
    <property type="match status" value="1"/>
</dbReference>
<dbReference type="OrthoDB" id="197041at2"/>
<evidence type="ECO:0000313" key="3">
    <source>
        <dbReference type="Proteomes" id="UP000198949"/>
    </source>
</evidence>
<evidence type="ECO:0000259" key="1">
    <source>
        <dbReference type="Pfam" id="PF12728"/>
    </source>
</evidence>
<gene>
    <name evidence="2" type="ORF">SAMN05216270_104243</name>
</gene>
<dbReference type="AlphaFoldDB" id="A0A1G6V6U0"/>
<proteinExistence type="predicted"/>
<dbReference type="Proteomes" id="UP000198949">
    <property type="component" value="Unassembled WGS sequence"/>
</dbReference>
<evidence type="ECO:0000313" key="2">
    <source>
        <dbReference type="EMBL" id="SDD49342.1"/>
    </source>
</evidence>
<dbReference type="InterPro" id="IPR010093">
    <property type="entry name" value="SinI_DNA-bd"/>
</dbReference>
<dbReference type="InterPro" id="IPR041657">
    <property type="entry name" value="HTH_17"/>
</dbReference>
<dbReference type="SUPFAM" id="SSF46955">
    <property type="entry name" value="Putative DNA-binding domain"/>
    <property type="match status" value="1"/>
</dbReference>
<dbReference type="STRING" id="58114.SAMN05216270_104243"/>
<sequence>MSPRVIGVDDAATYLSVPVRFIRRLVFERRIRFYKVGKYVRFEQADLDAFLEAEAVEPVKVAWRGGRAEVA</sequence>
<organism evidence="2 3">
    <name type="scientific">Glycomyces harbinensis</name>
    <dbReference type="NCBI Taxonomy" id="58114"/>
    <lineage>
        <taxon>Bacteria</taxon>
        <taxon>Bacillati</taxon>
        <taxon>Actinomycetota</taxon>
        <taxon>Actinomycetes</taxon>
        <taxon>Glycomycetales</taxon>
        <taxon>Glycomycetaceae</taxon>
        <taxon>Glycomyces</taxon>
    </lineage>
</organism>
<dbReference type="NCBIfam" id="TIGR01764">
    <property type="entry name" value="excise"/>
    <property type="match status" value="1"/>
</dbReference>
<accession>A0A1G6V6U0</accession>
<name>A0A1G6V6U0_9ACTN</name>
<protein>
    <submittedName>
        <fullName evidence="2">DNA binding domain-containing protein, excisionase family</fullName>
    </submittedName>
</protein>
<keyword evidence="3" id="KW-1185">Reference proteome</keyword>